<feature type="transmembrane region" description="Helical" evidence="1">
    <location>
        <begin position="366"/>
        <end position="394"/>
    </location>
</feature>
<keyword evidence="1" id="KW-0812">Transmembrane</keyword>
<proteinExistence type="predicted"/>
<keyword evidence="1" id="KW-1133">Transmembrane helix</keyword>
<dbReference type="KEGG" id="dvn:HQ394_04570"/>
<evidence type="ECO:0000313" key="2">
    <source>
        <dbReference type="EMBL" id="QNT68771.1"/>
    </source>
</evidence>
<feature type="transmembrane region" description="Helical" evidence="1">
    <location>
        <begin position="29"/>
        <end position="56"/>
    </location>
</feature>
<dbReference type="EMBL" id="CP053923">
    <property type="protein sequence ID" value="QNT68771.1"/>
    <property type="molecule type" value="Genomic_DNA"/>
</dbReference>
<feature type="transmembrane region" description="Helical" evidence="1">
    <location>
        <begin position="307"/>
        <end position="325"/>
    </location>
</feature>
<evidence type="ECO:0000256" key="1">
    <source>
        <dbReference type="SAM" id="Phobius"/>
    </source>
</evidence>
<feature type="transmembrane region" description="Helical" evidence="1">
    <location>
        <begin position="68"/>
        <end position="87"/>
    </location>
</feature>
<protein>
    <submittedName>
        <fullName evidence="2">NnrS family protein</fullName>
    </submittedName>
</protein>
<dbReference type="AlphaFoldDB" id="A0A7H1MZ85"/>
<evidence type="ECO:0000313" key="3">
    <source>
        <dbReference type="Proteomes" id="UP000516369"/>
    </source>
</evidence>
<dbReference type="InterPro" id="IPR010266">
    <property type="entry name" value="NnrS"/>
</dbReference>
<feature type="transmembrane region" description="Helical" evidence="1">
    <location>
        <begin position="152"/>
        <end position="174"/>
    </location>
</feature>
<reference evidence="2 3" key="1">
    <citation type="submission" date="2020-05" db="EMBL/GenBank/DDBJ databases">
        <title>Complete closed genome sequence of Defluviicoccus vanus.</title>
        <authorList>
            <person name="Bessarab I."/>
            <person name="Arumugam K."/>
            <person name="Maszenan A.M."/>
            <person name="Seviour R.J."/>
            <person name="Williams R.B."/>
        </authorList>
    </citation>
    <scope>NUCLEOTIDE SEQUENCE [LARGE SCALE GENOMIC DNA]</scope>
    <source>
        <strain evidence="2 3">Ben 114</strain>
    </source>
</reference>
<feature type="transmembrane region" description="Helical" evidence="1">
    <location>
        <begin position="125"/>
        <end position="145"/>
    </location>
</feature>
<feature type="transmembrane region" description="Helical" evidence="1">
    <location>
        <begin position="99"/>
        <end position="119"/>
    </location>
</feature>
<keyword evidence="1" id="KW-0472">Membrane</keyword>
<name>A0A7H1MZ85_9PROT</name>
<feature type="transmembrane region" description="Helical" evidence="1">
    <location>
        <begin position="276"/>
        <end position="301"/>
    </location>
</feature>
<organism evidence="2 3">
    <name type="scientific">Defluviicoccus vanus</name>
    <dbReference type="NCBI Taxonomy" id="111831"/>
    <lineage>
        <taxon>Bacteria</taxon>
        <taxon>Pseudomonadati</taxon>
        <taxon>Pseudomonadota</taxon>
        <taxon>Alphaproteobacteria</taxon>
        <taxon>Rhodospirillales</taxon>
        <taxon>Rhodospirillaceae</taxon>
        <taxon>Defluviicoccus</taxon>
    </lineage>
</organism>
<dbReference type="Proteomes" id="UP000516369">
    <property type="component" value="Chromosome"/>
</dbReference>
<feature type="transmembrane region" description="Helical" evidence="1">
    <location>
        <begin position="337"/>
        <end position="360"/>
    </location>
</feature>
<keyword evidence="3" id="KW-1185">Reference proteome</keyword>
<dbReference type="Pfam" id="PF05940">
    <property type="entry name" value="NnrS"/>
    <property type="match status" value="1"/>
</dbReference>
<sequence>MTTASTAGPVPRLRATAGPALLSYGFRPFFLLAGSWAAIALLLWMADLLGFVLLPTAFDPVSWHSHEMLFGFAAAAVAGFVLTAVPNWTGRLPLQGRPLLFLVGLWLAGRVAVTTSAIIGGWTAAVVDVAFLAVLLAAVAHEIVAGRNWRNLPIVAALAVLCGANVAFHIGALTTHGTAAAARLAIAVLIVLICLIGGRIIPSFTRNWLAKRGQGRLPASFNGFDKIALAVTLTAMACWTYEPQSSLTGVAAAAAAACNLARLARWAGERTTPEPLLWILHVAFLWVPVGLALLAITAFGGAVPPSAGLHALTGGAIASMILAVMTRATLGHTGHDLHAGPSTTVIYLLVLVAGISRVWASLEPQLFTPLLITSALAWVAAFGVFLGVFGPVLVRPRVRQVL</sequence>
<gene>
    <name evidence="2" type="ORF">HQ394_04570</name>
</gene>
<accession>A0A7H1MZ85</accession>
<feature type="transmembrane region" description="Helical" evidence="1">
    <location>
        <begin position="180"/>
        <end position="202"/>
    </location>
</feature>